<feature type="non-terminal residue" evidence="7">
    <location>
        <position position="1"/>
    </location>
</feature>
<dbReference type="GO" id="GO:0000287">
    <property type="term" value="F:magnesium ion binding"/>
    <property type="evidence" value="ECO:0007669"/>
    <property type="project" value="InterPro"/>
</dbReference>
<accession>A0A0F9NEJ6</accession>
<dbReference type="EMBL" id="LAZR01004247">
    <property type="protein sequence ID" value="KKN10402.1"/>
    <property type="molecule type" value="Genomic_DNA"/>
</dbReference>
<name>A0A0F9NEJ6_9ZZZZ</name>
<dbReference type="NCBIfam" id="TIGR00231">
    <property type="entry name" value="small_GTP"/>
    <property type="match status" value="1"/>
</dbReference>
<dbReference type="InterPro" id="IPR027417">
    <property type="entry name" value="P-loop_NTPase"/>
</dbReference>
<dbReference type="InterPro" id="IPR005225">
    <property type="entry name" value="Small_GTP-bd"/>
</dbReference>
<evidence type="ECO:0000259" key="6">
    <source>
        <dbReference type="PROSITE" id="PS51883"/>
    </source>
</evidence>
<dbReference type="InterPro" id="IPR006073">
    <property type="entry name" value="GTP-bd"/>
</dbReference>
<dbReference type="SUPFAM" id="SSF52540">
    <property type="entry name" value="P-loop containing nucleoside triphosphate hydrolases"/>
    <property type="match status" value="1"/>
</dbReference>
<evidence type="ECO:0000256" key="1">
    <source>
        <dbReference type="ARBA" id="ARBA00007699"/>
    </source>
</evidence>
<dbReference type="InterPro" id="IPR031167">
    <property type="entry name" value="G_OBG"/>
</dbReference>
<dbReference type="Gene3D" id="3.40.50.300">
    <property type="entry name" value="P-loop containing nucleotide triphosphate hydrolases"/>
    <property type="match status" value="1"/>
</dbReference>
<dbReference type="PIRSF" id="PIRSF002401">
    <property type="entry name" value="GTP_bd_Obg/CgtA"/>
    <property type="match status" value="1"/>
</dbReference>
<dbReference type="NCBIfam" id="TIGR02729">
    <property type="entry name" value="Obg_CgtA"/>
    <property type="match status" value="1"/>
</dbReference>
<dbReference type="PROSITE" id="PS51883">
    <property type="entry name" value="OBG"/>
    <property type="match status" value="1"/>
</dbReference>
<feature type="domain" description="Obg" evidence="6">
    <location>
        <begin position="1"/>
        <end position="83"/>
    </location>
</feature>
<evidence type="ECO:0000259" key="5">
    <source>
        <dbReference type="PROSITE" id="PS51710"/>
    </source>
</evidence>
<protein>
    <recommendedName>
        <fullName evidence="8">OBG-type G domain-containing protein</fullName>
    </recommendedName>
</protein>
<dbReference type="PANTHER" id="PTHR11702">
    <property type="entry name" value="DEVELOPMENTALLY REGULATED GTP-BINDING PROTEIN-RELATED"/>
    <property type="match status" value="1"/>
</dbReference>
<dbReference type="PANTHER" id="PTHR11702:SF31">
    <property type="entry name" value="MITOCHONDRIAL RIBOSOME-ASSOCIATED GTPASE 2"/>
    <property type="match status" value="1"/>
</dbReference>
<dbReference type="InterPro" id="IPR045086">
    <property type="entry name" value="OBG_GTPase"/>
</dbReference>
<keyword evidence="3" id="KW-0547">Nucleotide-binding</keyword>
<dbReference type="PROSITE" id="PS51710">
    <property type="entry name" value="G_OBG"/>
    <property type="match status" value="1"/>
</dbReference>
<dbReference type="Pfam" id="PF01018">
    <property type="entry name" value="GTP1_OBG"/>
    <property type="match status" value="1"/>
</dbReference>
<dbReference type="CDD" id="cd01898">
    <property type="entry name" value="Obg"/>
    <property type="match status" value="1"/>
</dbReference>
<evidence type="ECO:0000256" key="2">
    <source>
        <dbReference type="ARBA" id="ARBA00022723"/>
    </source>
</evidence>
<feature type="domain" description="OBG-type G" evidence="5">
    <location>
        <begin position="84"/>
        <end position="253"/>
    </location>
</feature>
<evidence type="ECO:0000256" key="3">
    <source>
        <dbReference type="ARBA" id="ARBA00022741"/>
    </source>
</evidence>
<evidence type="ECO:0000256" key="4">
    <source>
        <dbReference type="ARBA" id="ARBA00023134"/>
    </source>
</evidence>
<dbReference type="Pfam" id="PF01926">
    <property type="entry name" value="MMR_HSR1"/>
    <property type="match status" value="1"/>
</dbReference>
<dbReference type="AlphaFoldDB" id="A0A0F9NEJ6"/>
<evidence type="ECO:0000313" key="7">
    <source>
        <dbReference type="EMBL" id="KKN10402.1"/>
    </source>
</evidence>
<sequence>NRNGKDGKDLIINVPKGTLIKDSETGRVIKDLKKTGESIRIARGGKKGRGNVYFKSATNQTPRFAEEGKKGRERWIKLELKLIADVGIIGLPNAGKSTFLSQVSSARPKIASYPFTTLQPQLGIVEIEDFKRLVFADIPGLMKGAHSGLGLGSTFLRHIERTKVVIHLIDISAKPDPLESYYLIRKELKLFNPKLSEKPEIIATNKVDLLDTRIYLNIVKNLAKKLSKPVYPISAITGKNVKTLIKRVANLIDKKAEDEHSCLSLPVGRQGQTR</sequence>
<dbReference type="PRINTS" id="PR00326">
    <property type="entry name" value="GTP1OBG"/>
</dbReference>
<dbReference type="Gene3D" id="2.70.210.12">
    <property type="entry name" value="GTP1/OBG domain"/>
    <property type="match status" value="1"/>
</dbReference>
<comment type="caution">
    <text evidence="7">The sequence shown here is derived from an EMBL/GenBank/DDBJ whole genome shotgun (WGS) entry which is preliminary data.</text>
</comment>
<keyword evidence="4" id="KW-0342">GTP-binding</keyword>
<dbReference type="PROSITE" id="PS00905">
    <property type="entry name" value="GTP1_OBG"/>
    <property type="match status" value="1"/>
</dbReference>
<dbReference type="InterPro" id="IPR006074">
    <property type="entry name" value="GTP1-OBG_CS"/>
</dbReference>
<organism evidence="7">
    <name type="scientific">marine sediment metagenome</name>
    <dbReference type="NCBI Taxonomy" id="412755"/>
    <lineage>
        <taxon>unclassified sequences</taxon>
        <taxon>metagenomes</taxon>
        <taxon>ecological metagenomes</taxon>
    </lineage>
</organism>
<reference evidence="7" key="1">
    <citation type="journal article" date="2015" name="Nature">
        <title>Complex archaea that bridge the gap between prokaryotes and eukaryotes.</title>
        <authorList>
            <person name="Spang A."/>
            <person name="Saw J.H."/>
            <person name="Jorgensen S.L."/>
            <person name="Zaremba-Niedzwiedzka K."/>
            <person name="Martijn J."/>
            <person name="Lind A.E."/>
            <person name="van Eijk R."/>
            <person name="Schleper C."/>
            <person name="Guy L."/>
            <person name="Ettema T.J."/>
        </authorList>
    </citation>
    <scope>NUCLEOTIDE SEQUENCE</scope>
</reference>
<dbReference type="InterPro" id="IPR036726">
    <property type="entry name" value="GTP1_OBG_dom_sf"/>
</dbReference>
<proteinExistence type="inferred from homology"/>
<dbReference type="SUPFAM" id="SSF82051">
    <property type="entry name" value="Obg GTP-binding protein N-terminal domain"/>
    <property type="match status" value="1"/>
</dbReference>
<keyword evidence="2" id="KW-0479">Metal-binding</keyword>
<dbReference type="InterPro" id="IPR006169">
    <property type="entry name" value="GTP1_OBG_dom"/>
</dbReference>
<gene>
    <name evidence="7" type="ORF">LCGC14_1036870</name>
</gene>
<dbReference type="GO" id="GO:0005525">
    <property type="term" value="F:GTP binding"/>
    <property type="evidence" value="ECO:0007669"/>
    <property type="project" value="UniProtKB-KW"/>
</dbReference>
<dbReference type="InterPro" id="IPR014100">
    <property type="entry name" value="GTP-bd_Obg/CgtA"/>
</dbReference>
<evidence type="ECO:0008006" key="8">
    <source>
        <dbReference type="Google" id="ProtNLM"/>
    </source>
</evidence>
<comment type="similarity">
    <text evidence="1">Belongs to the TRAFAC class OBG-HflX-like GTPase superfamily. OBG GTPase family.</text>
</comment>
<dbReference type="NCBIfam" id="NF008956">
    <property type="entry name" value="PRK12299.1"/>
    <property type="match status" value="1"/>
</dbReference>
<dbReference type="GO" id="GO:0003924">
    <property type="term" value="F:GTPase activity"/>
    <property type="evidence" value="ECO:0007669"/>
    <property type="project" value="InterPro"/>
</dbReference>